<dbReference type="GO" id="GO:0043657">
    <property type="term" value="C:host cell"/>
    <property type="evidence" value="ECO:0007669"/>
    <property type="project" value="UniProtKB-SubCell"/>
</dbReference>
<evidence type="ECO:0000256" key="2">
    <source>
        <dbReference type="ARBA" id="ARBA00004340"/>
    </source>
</evidence>
<dbReference type="PANTHER" id="PTHR47971">
    <property type="entry name" value="KINESIN-RELATED PROTEIN 6"/>
    <property type="match status" value="1"/>
</dbReference>
<keyword evidence="9" id="KW-0547">Nucleotide-binding</keyword>
<dbReference type="InterPro" id="IPR027417">
    <property type="entry name" value="P-loop_NTPase"/>
</dbReference>
<evidence type="ECO:0000256" key="1">
    <source>
        <dbReference type="ARBA" id="ARBA00004245"/>
    </source>
</evidence>
<gene>
    <name evidence="11" type="ORF">Poli38472_001226</name>
</gene>
<feature type="domain" description="Kinesin motor" evidence="10">
    <location>
        <begin position="432"/>
        <end position="755"/>
    </location>
</feature>
<dbReference type="GO" id="GO:0005576">
    <property type="term" value="C:extracellular region"/>
    <property type="evidence" value="ECO:0007669"/>
    <property type="project" value="UniProtKB-SubCell"/>
</dbReference>
<evidence type="ECO:0000313" key="12">
    <source>
        <dbReference type="Proteomes" id="UP000794436"/>
    </source>
</evidence>
<evidence type="ECO:0000256" key="4">
    <source>
        <dbReference type="ARBA" id="ARBA00022490"/>
    </source>
</evidence>
<organism evidence="11 12">
    <name type="scientific">Pythium oligandrum</name>
    <name type="common">Mycoparasitic fungus</name>
    <dbReference type="NCBI Taxonomy" id="41045"/>
    <lineage>
        <taxon>Eukaryota</taxon>
        <taxon>Sar</taxon>
        <taxon>Stramenopiles</taxon>
        <taxon>Oomycota</taxon>
        <taxon>Peronosporomycetes</taxon>
        <taxon>Pythiales</taxon>
        <taxon>Pythiaceae</taxon>
        <taxon>Pythium</taxon>
    </lineage>
</organism>
<protein>
    <recommendedName>
        <fullName evidence="10">Kinesin motor domain-containing protein</fullName>
    </recommendedName>
</protein>
<evidence type="ECO:0000256" key="7">
    <source>
        <dbReference type="ARBA" id="ARBA00023175"/>
    </source>
</evidence>
<dbReference type="InterPro" id="IPR027640">
    <property type="entry name" value="Kinesin-like_fam"/>
</dbReference>
<dbReference type="AlphaFoldDB" id="A0A8K1CT26"/>
<reference evidence="11" key="1">
    <citation type="submission" date="2019-03" db="EMBL/GenBank/DDBJ databases">
        <title>Long read genome sequence of the mycoparasitic Pythium oligandrum ATCC 38472 isolated from sugarbeet rhizosphere.</title>
        <authorList>
            <person name="Gaulin E."/>
        </authorList>
    </citation>
    <scope>NUCLEOTIDE SEQUENCE</scope>
    <source>
        <strain evidence="11">ATCC 38472_TT</strain>
    </source>
</reference>
<dbReference type="InterPro" id="IPR001752">
    <property type="entry name" value="Kinesin_motor_dom"/>
</dbReference>
<evidence type="ECO:0000313" key="11">
    <source>
        <dbReference type="EMBL" id="TMW69070.1"/>
    </source>
</evidence>
<dbReference type="GO" id="GO:0007018">
    <property type="term" value="P:microtubule-based movement"/>
    <property type="evidence" value="ECO:0007669"/>
    <property type="project" value="InterPro"/>
</dbReference>
<dbReference type="PROSITE" id="PS50067">
    <property type="entry name" value="KINESIN_MOTOR_2"/>
    <property type="match status" value="1"/>
</dbReference>
<keyword evidence="9" id="KW-0067">ATP-binding</keyword>
<keyword evidence="4" id="KW-0963">Cytoplasm</keyword>
<keyword evidence="8" id="KW-0206">Cytoskeleton</keyword>
<dbReference type="Pfam" id="PF00225">
    <property type="entry name" value="Kinesin"/>
    <property type="match status" value="1"/>
</dbReference>
<sequence length="871" mass="98453">MVKLFCAVVGVGSVFPVDIDISRTVGHLKDKVKEKKPGLIHFDADLLKLYLAREGDTWVNLQDDELEKLKNGEISDRIKSLIQEELLLDETARLDDDDYFRKTFERAEDDIHVLVELPSAFGVPSVQQTGLWLVRGSIANALSTKGIRAKLYRLAGMFLGYYDPARYTGDSHSALWYEGKTLCIHVLFKTEENALQFENAMQDEPVTLGSALNGHEVTTNVTRINHVPAAELQRIFFVHYDPLESESLQDTMSSISSSSVTVLDCSTDEFRYQRIEHERYFLPYGKAERCHLVSAKQCKHDEAFEQYDHDMNNWLALSREMHGFYDGLSYEVPIMNIYPGKVDDKRSIANRYKGIDGRGWKRPPVYKSPGTATMIPQQQWRGEGENMDKRTARKVHADQFQSTIREIRAEYVKKASQEQPAETPDAEMASDQIHVYVRKRPLLPHEVKKHEFDVISALGEREIAIHECKMYSDMRHKYIVTHRQRFSQCYSEQTETETVYEDTTKRLVLHAMGGGKAVCMMYGQTGSGKTYTMGGMMDYIALDLFTENVGSVDFVVSVSAIEIVGTKCFNLMRDRAKVLVCEDGEGNINLLNSSETSANSATELLTVLEDVKNQRTTEATTVNSQSSRSHLAVYINLRHRSIDETPGELYGQLVLLDLAGSERNEDTFYHDAARRKEAIEINKSHLALKECIRAIGSEGSTGYVPYRASTLTRILKDCLWSRDSRASVIATISPLSIDTEHTLHTLLCAGQMLVDAPLISTEKTDVSEHGEAKPVVLIREWDATMVREWVSGLRNGEFAKYSSKLPTSLDGRMLMRFTVARFTQVCGGNAVDAGHLFKAVRTEMTNQDKLVKARRERIVARTQKKSGLPPK</sequence>
<dbReference type="EMBL" id="SPLM01000001">
    <property type="protein sequence ID" value="TMW69070.1"/>
    <property type="molecule type" value="Genomic_DNA"/>
</dbReference>
<comment type="subcellular location">
    <subcellularLocation>
        <location evidence="1">Cytoplasm</location>
        <location evidence="1">Cytoskeleton</location>
    </subcellularLocation>
    <subcellularLocation>
        <location evidence="2">Host cell</location>
    </subcellularLocation>
    <subcellularLocation>
        <location evidence="3">Secreted</location>
    </subcellularLocation>
</comment>
<dbReference type="GO" id="GO:0007019">
    <property type="term" value="P:microtubule depolymerization"/>
    <property type="evidence" value="ECO:0007669"/>
    <property type="project" value="TreeGrafter"/>
</dbReference>
<dbReference type="SUPFAM" id="SSF52540">
    <property type="entry name" value="P-loop containing nucleoside triphosphate hydrolases"/>
    <property type="match status" value="1"/>
</dbReference>
<evidence type="ECO:0000256" key="9">
    <source>
        <dbReference type="PROSITE-ProRule" id="PRU00283"/>
    </source>
</evidence>
<dbReference type="GO" id="GO:0005874">
    <property type="term" value="C:microtubule"/>
    <property type="evidence" value="ECO:0007669"/>
    <property type="project" value="UniProtKB-KW"/>
</dbReference>
<proteinExistence type="inferred from homology"/>
<comment type="caution">
    <text evidence="11">The sequence shown here is derived from an EMBL/GenBank/DDBJ whole genome shotgun (WGS) entry which is preliminary data.</text>
</comment>
<name>A0A8K1CT26_PYTOL</name>
<dbReference type="PRINTS" id="PR00380">
    <property type="entry name" value="KINESINHEAVY"/>
</dbReference>
<evidence type="ECO:0000256" key="3">
    <source>
        <dbReference type="ARBA" id="ARBA00004613"/>
    </source>
</evidence>
<dbReference type="Proteomes" id="UP000794436">
    <property type="component" value="Unassembled WGS sequence"/>
</dbReference>
<dbReference type="InterPro" id="IPR036961">
    <property type="entry name" value="Kinesin_motor_dom_sf"/>
</dbReference>
<keyword evidence="5" id="KW-0964">Secreted</keyword>
<evidence type="ECO:0000256" key="8">
    <source>
        <dbReference type="ARBA" id="ARBA00023212"/>
    </source>
</evidence>
<accession>A0A8K1CT26</accession>
<evidence type="ECO:0000256" key="6">
    <source>
        <dbReference type="ARBA" id="ARBA00022701"/>
    </source>
</evidence>
<feature type="binding site" evidence="9">
    <location>
        <begin position="523"/>
        <end position="530"/>
    </location>
    <ligand>
        <name>ATP</name>
        <dbReference type="ChEBI" id="CHEBI:30616"/>
    </ligand>
</feature>
<dbReference type="OrthoDB" id="3176171at2759"/>
<dbReference type="InterPro" id="IPR045379">
    <property type="entry name" value="Crinkler_N"/>
</dbReference>
<evidence type="ECO:0000256" key="5">
    <source>
        <dbReference type="ARBA" id="ARBA00022525"/>
    </source>
</evidence>
<dbReference type="GO" id="GO:0003777">
    <property type="term" value="F:microtubule motor activity"/>
    <property type="evidence" value="ECO:0007669"/>
    <property type="project" value="InterPro"/>
</dbReference>
<dbReference type="GO" id="GO:0005524">
    <property type="term" value="F:ATP binding"/>
    <property type="evidence" value="ECO:0007669"/>
    <property type="project" value="UniProtKB-UniRule"/>
</dbReference>
<keyword evidence="7 9" id="KW-0505">Motor protein</keyword>
<keyword evidence="12" id="KW-1185">Reference proteome</keyword>
<evidence type="ECO:0000259" key="10">
    <source>
        <dbReference type="PROSITE" id="PS50067"/>
    </source>
</evidence>
<comment type="similarity">
    <text evidence="9">Belongs to the TRAFAC class myosin-kinesin ATPase superfamily. Kinesin family.</text>
</comment>
<dbReference type="GO" id="GO:0008017">
    <property type="term" value="F:microtubule binding"/>
    <property type="evidence" value="ECO:0007669"/>
    <property type="project" value="InterPro"/>
</dbReference>
<keyword evidence="6" id="KW-0493">Microtubule</keyword>
<dbReference type="PANTHER" id="PTHR47971:SF8">
    <property type="entry name" value="KINESIN-LIKE PROTEIN"/>
    <property type="match status" value="1"/>
</dbReference>
<dbReference type="Pfam" id="PF20147">
    <property type="entry name" value="Crinkler"/>
    <property type="match status" value="1"/>
</dbReference>
<dbReference type="SMART" id="SM00129">
    <property type="entry name" value="KISc"/>
    <property type="match status" value="1"/>
</dbReference>
<dbReference type="Gene3D" id="3.40.850.10">
    <property type="entry name" value="Kinesin motor domain"/>
    <property type="match status" value="1"/>
</dbReference>